<accession>A0A1X7BVA2</accession>
<evidence type="ECO:0000256" key="1">
    <source>
        <dbReference type="SAM" id="MobiDB-lite"/>
    </source>
</evidence>
<dbReference type="AlphaFoldDB" id="A0A1X7BVA2"/>
<evidence type="ECO:0000313" key="3">
    <source>
        <dbReference type="Proteomes" id="UP000193224"/>
    </source>
</evidence>
<feature type="compositionally biased region" description="Basic and acidic residues" evidence="1">
    <location>
        <begin position="40"/>
        <end position="61"/>
    </location>
</feature>
<sequence length="61" mass="6617">MIGPVKTGPFAYFRLAPGGVSVIQLLQGMRFRTEALSQSRPEDPTEDCNGHEAGKKQDVGQ</sequence>
<feature type="region of interest" description="Disordered" evidence="1">
    <location>
        <begin position="34"/>
        <end position="61"/>
    </location>
</feature>
<dbReference type="EMBL" id="FWXB01000012">
    <property type="protein sequence ID" value="SMC13179.1"/>
    <property type="molecule type" value="Genomic_DNA"/>
</dbReference>
<name>A0A1X7BVA2_9RHOB</name>
<reference evidence="2 3" key="1">
    <citation type="submission" date="2017-03" db="EMBL/GenBank/DDBJ databases">
        <authorList>
            <person name="Afonso C.L."/>
            <person name="Miller P.J."/>
            <person name="Scott M.A."/>
            <person name="Spackman E."/>
            <person name="Goraichik I."/>
            <person name="Dimitrov K.M."/>
            <person name="Suarez D.L."/>
            <person name="Swayne D.E."/>
        </authorList>
    </citation>
    <scope>NUCLEOTIDE SEQUENCE [LARGE SCALE GENOMIC DNA]</scope>
    <source>
        <strain evidence="2 3">CECT 7745</strain>
    </source>
</reference>
<evidence type="ECO:0000313" key="2">
    <source>
        <dbReference type="EMBL" id="SMC13179.1"/>
    </source>
</evidence>
<proteinExistence type="predicted"/>
<organism evidence="2 3">
    <name type="scientific">Roseovarius aestuarii</name>
    <dbReference type="NCBI Taxonomy" id="475083"/>
    <lineage>
        <taxon>Bacteria</taxon>
        <taxon>Pseudomonadati</taxon>
        <taxon>Pseudomonadota</taxon>
        <taxon>Alphaproteobacteria</taxon>
        <taxon>Rhodobacterales</taxon>
        <taxon>Roseobacteraceae</taxon>
        <taxon>Roseovarius</taxon>
    </lineage>
</organism>
<gene>
    <name evidence="2" type="ORF">ROA7745_03018</name>
</gene>
<dbReference type="Proteomes" id="UP000193224">
    <property type="component" value="Unassembled WGS sequence"/>
</dbReference>
<protein>
    <submittedName>
        <fullName evidence="2">Uncharacterized protein</fullName>
    </submittedName>
</protein>
<keyword evidence="3" id="KW-1185">Reference proteome</keyword>